<dbReference type="EMBL" id="DF238840">
    <property type="protein sequence ID" value="GAF24688.1"/>
    <property type="molecule type" value="Genomic_DNA"/>
</dbReference>
<evidence type="ECO:0000313" key="2">
    <source>
        <dbReference type="EMBL" id="GAF24688.1"/>
    </source>
</evidence>
<dbReference type="AlphaFoldDB" id="A0A0S6UBF8"/>
<reference evidence="2" key="1">
    <citation type="journal article" date="2014" name="Gene">
        <title>Genome-guided analysis of transformation efficiency and carbon dioxide assimilation by Moorella thermoacetica Y72.</title>
        <authorList>
            <person name="Tsukahara K."/>
            <person name="Kita A."/>
            <person name="Nakashimada Y."/>
            <person name="Hoshino T."/>
            <person name="Murakami K."/>
        </authorList>
    </citation>
    <scope>NUCLEOTIDE SEQUENCE [LARGE SCALE GENOMIC DNA]</scope>
    <source>
        <strain evidence="2">Y72</strain>
    </source>
</reference>
<keyword evidence="1" id="KW-0472">Membrane</keyword>
<organism evidence="2">
    <name type="scientific">Moorella thermoacetica Y72</name>
    <dbReference type="NCBI Taxonomy" id="1325331"/>
    <lineage>
        <taxon>Bacteria</taxon>
        <taxon>Bacillati</taxon>
        <taxon>Bacillota</taxon>
        <taxon>Clostridia</taxon>
        <taxon>Neomoorellales</taxon>
        <taxon>Neomoorellaceae</taxon>
        <taxon>Neomoorella</taxon>
    </lineage>
</organism>
<keyword evidence="1" id="KW-0812">Transmembrane</keyword>
<accession>A0A0S6UBF8</accession>
<sequence>MGGASMWLKRLKNCLQGEEGYTLGEVLIVAAAMATIAASVLSILIPEVRSLYQKAVGAATDIMGSGF</sequence>
<protein>
    <submittedName>
        <fullName evidence="2">Uncharacterized protein</fullName>
    </submittedName>
</protein>
<feature type="transmembrane region" description="Helical" evidence="1">
    <location>
        <begin position="20"/>
        <end position="45"/>
    </location>
</feature>
<proteinExistence type="predicted"/>
<evidence type="ECO:0000256" key="1">
    <source>
        <dbReference type="SAM" id="Phobius"/>
    </source>
</evidence>
<gene>
    <name evidence="2" type="ORF">MTY_0015</name>
</gene>
<name>A0A0S6UBF8_NEOTH</name>
<keyword evidence="1" id="KW-1133">Transmembrane helix</keyword>
<dbReference type="Proteomes" id="UP000063718">
    <property type="component" value="Unassembled WGS sequence"/>
</dbReference>